<dbReference type="EMBL" id="KB445554">
    <property type="protein sequence ID" value="EMC97538.1"/>
    <property type="molecule type" value="Genomic_DNA"/>
</dbReference>
<gene>
    <name evidence="3" type="ORF">BAUCODRAFT_33253</name>
</gene>
<dbReference type="KEGG" id="bcom:BAUCODRAFT_33253"/>
<keyword evidence="1" id="KW-0863">Zinc-finger</keyword>
<evidence type="ECO:0000256" key="1">
    <source>
        <dbReference type="PROSITE-ProRule" id="PRU00175"/>
    </source>
</evidence>
<evidence type="ECO:0000313" key="4">
    <source>
        <dbReference type="Proteomes" id="UP000011761"/>
    </source>
</evidence>
<dbReference type="GO" id="GO:0008270">
    <property type="term" value="F:zinc ion binding"/>
    <property type="evidence" value="ECO:0007669"/>
    <property type="project" value="UniProtKB-KW"/>
</dbReference>
<dbReference type="PROSITE" id="PS50089">
    <property type="entry name" value="ZF_RING_2"/>
    <property type="match status" value="1"/>
</dbReference>
<protein>
    <recommendedName>
        <fullName evidence="2">RING-type domain-containing protein</fullName>
    </recommendedName>
</protein>
<dbReference type="SUPFAM" id="SSF57850">
    <property type="entry name" value="RING/U-box"/>
    <property type="match status" value="1"/>
</dbReference>
<dbReference type="AlphaFoldDB" id="M2N0U1"/>
<dbReference type="HOGENOM" id="CLU_591814_0_0_1"/>
<dbReference type="Pfam" id="PF13639">
    <property type="entry name" value="zf-RING_2"/>
    <property type="match status" value="1"/>
</dbReference>
<name>M2N0U1_BAUPA</name>
<accession>M2N0U1</accession>
<evidence type="ECO:0000259" key="2">
    <source>
        <dbReference type="PROSITE" id="PS50089"/>
    </source>
</evidence>
<dbReference type="Gene3D" id="3.30.40.10">
    <property type="entry name" value="Zinc/RING finger domain, C3HC4 (zinc finger)"/>
    <property type="match status" value="1"/>
</dbReference>
<keyword evidence="1" id="KW-0862">Zinc</keyword>
<keyword evidence="1" id="KW-0479">Metal-binding</keyword>
<organism evidence="3 4">
    <name type="scientific">Baudoinia panamericana (strain UAMH 10762)</name>
    <name type="common">Angels' share fungus</name>
    <name type="synonym">Baudoinia compniacensis (strain UAMH 10762)</name>
    <dbReference type="NCBI Taxonomy" id="717646"/>
    <lineage>
        <taxon>Eukaryota</taxon>
        <taxon>Fungi</taxon>
        <taxon>Dikarya</taxon>
        <taxon>Ascomycota</taxon>
        <taxon>Pezizomycotina</taxon>
        <taxon>Dothideomycetes</taxon>
        <taxon>Dothideomycetidae</taxon>
        <taxon>Mycosphaerellales</taxon>
        <taxon>Teratosphaeriaceae</taxon>
        <taxon>Baudoinia</taxon>
    </lineage>
</organism>
<evidence type="ECO:0000313" key="3">
    <source>
        <dbReference type="EMBL" id="EMC97538.1"/>
    </source>
</evidence>
<dbReference type="RefSeq" id="XP_007675282.1">
    <property type="nucleotide sequence ID" value="XM_007677092.1"/>
</dbReference>
<keyword evidence="4" id="KW-1185">Reference proteome</keyword>
<dbReference type="InterPro" id="IPR013083">
    <property type="entry name" value="Znf_RING/FYVE/PHD"/>
</dbReference>
<proteinExistence type="predicted"/>
<dbReference type="GeneID" id="19112034"/>
<sequence>MAARHTVQSFTGHALTRSQFMANLRLSRPRAAVEPCEVQACLKCGDSSFLRTLHGHLICPRCLERHFEGDGSVVRTNWCLCCGEEVFEEGEESSEEEMELEEDGGDGMEIEDDEDDVEGEQMDAEDALLGAVDGENDGDERLTKFQFLEILCNSQAEITAEGTVCGICMEEHTVGTMANFVNACGRHSFDGNCIRSWAVDHNSCPSCRAKLYRRQGYGWAEDANGRPAMYQMDLQNVATLRGIDAYLSKAYGKGYWESGPSDECNGLLAHLLAQRATRFCAGELEVNSANDFVQYQPQASQLELLTSDCVFIVDNDELKRSTVHRFFAGLSAALEDRSADDSPMVAHPLAFAAILQVWHVIRANKGRRLSAAALEKLLCEHLQSCGELYDLSARSSPIGRDSRFPHLMVPEEDIRSDALPVGFDAWVRDLVWGVVRDFVGEEVWTDRTQWRSKRREEFWHSP</sequence>
<dbReference type="InterPro" id="IPR001841">
    <property type="entry name" value="Znf_RING"/>
</dbReference>
<dbReference type="Proteomes" id="UP000011761">
    <property type="component" value="Unassembled WGS sequence"/>
</dbReference>
<reference evidence="3 4" key="1">
    <citation type="journal article" date="2012" name="PLoS Pathog.">
        <title>Diverse lifestyles and strategies of plant pathogenesis encoded in the genomes of eighteen Dothideomycetes fungi.</title>
        <authorList>
            <person name="Ohm R.A."/>
            <person name="Feau N."/>
            <person name="Henrissat B."/>
            <person name="Schoch C.L."/>
            <person name="Horwitz B.A."/>
            <person name="Barry K.W."/>
            <person name="Condon B.J."/>
            <person name="Copeland A.C."/>
            <person name="Dhillon B."/>
            <person name="Glaser F."/>
            <person name="Hesse C.N."/>
            <person name="Kosti I."/>
            <person name="LaButti K."/>
            <person name="Lindquist E.A."/>
            <person name="Lucas S."/>
            <person name="Salamov A.A."/>
            <person name="Bradshaw R.E."/>
            <person name="Ciuffetti L."/>
            <person name="Hamelin R.C."/>
            <person name="Kema G.H.J."/>
            <person name="Lawrence C."/>
            <person name="Scott J.A."/>
            <person name="Spatafora J.W."/>
            <person name="Turgeon B.G."/>
            <person name="de Wit P.J.G.M."/>
            <person name="Zhong S."/>
            <person name="Goodwin S.B."/>
            <person name="Grigoriev I.V."/>
        </authorList>
    </citation>
    <scope>NUCLEOTIDE SEQUENCE [LARGE SCALE GENOMIC DNA]</scope>
    <source>
        <strain evidence="3 4">UAMH 10762</strain>
    </source>
</reference>
<feature type="domain" description="RING-type" evidence="2">
    <location>
        <begin position="165"/>
        <end position="208"/>
    </location>
</feature>